<reference evidence="5 6" key="1">
    <citation type="journal article" date="2014" name="Genome Biol. Evol.">
        <title>Genome degeneration and adaptation in a nascent stage of symbiosis.</title>
        <authorList>
            <person name="Oakeson K.F."/>
            <person name="Gil R."/>
            <person name="Clayton A.L."/>
            <person name="Dunn D.M."/>
            <person name="von Niederhausern A.C."/>
            <person name="Hamil C."/>
            <person name="Aoyagi A."/>
            <person name="Duval B."/>
            <person name="Baca A."/>
            <person name="Silva F.J."/>
            <person name="Vallier A."/>
            <person name="Jackson D.G."/>
            <person name="Latorre A."/>
            <person name="Weiss R.B."/>
            <person name="Heddi A."/>
            <person name="Moya A."/>
            <person name="Dale C."/>
        </authorList>
    </citation>
    <scope>NUCLEOTIDE SEQUENCE [LARGE SCALE GENOMIC DNA]</scope>
    <source>
        <strain evidence="5 6">HS1</strain>
    </source>
</reference>
<feature type="domain" description="HTH deoR-type" evidence="4">
    <location>
        <begin position="3"/>
        <end position="58"/>
    </location>
</feature>
<dbReference type="InterPro" id="IPR037171">
    <property type="entry name" value="NagB/RpiA_transferase-like"/>
</dbReference>
<dbReference type="InterPro" id="IPR001034">
    <property type="entry name" value="DeoR_HTH"/>
</dbReference>
<evidence type="ECO:0000313" key="6">
    <source>
        <dbReference type="Proteomes" id="UP000019028"/>
    </source>
</evidence>
<name>W0HWK2_9GAMM</name>
<dbReference type="PROSITE" id="PS00894">
    <property type="entry name" value="HTH_DEOR_1"/>
    <property type="match status" value="1"/>
</dbReference>
<dbReference type="InterPro" id="IPR018356">
    <property type="entry name" value="Tscrpt_reg_HTH_DeoR_CS"/>
</dbReference>
<dbReference type="SUPFAM" id="SSF46785">
    <property type="entry name" value="Winged helix' DNA-binding domain"/>
    <property type="match status" value="1"/>
</dbReference>
<sequence>MKPRQRQAAIIDYLQLHGKTSVEDLAGHFALTGTTIRKDLTQLEEEGAVIRTYGGVVLSREEGDQPIDRKTHINTAKKRQIARRAALLIKDGESLIFDAGSTVLQMVPWLAQFNNITVMTNSLSIVNELVELDNDQVILMPGGTYRKNSASFHGTLAEAAFSHFNFDKLFIGADGVDLTAGVTTFNELHAVSQAMCRAAQQRILLVDSSKFGRKSPNIVCALSAVDILITDNGIPPATLQALRDSGIEVVVVDNEDE</sequence>
<dbReference type="EMBL" id="CP006569">
    <property type="protein sequence ID" value="AHF76575.1"/>
    <property type="molecule type" value="Genomic_DNA"/>
</dbReference>
<dbReference type="SMART" id="SM01134">
    <property type="entry name" value="DeoRC"/>
    <property type="match status" value="1"/>
</dbReference>
<dbReference type="KEGG" id="sod:Sant_1517"/>
<dbReference type="InterPro" id="IPR036390">
    <property type="entry name" value="WH_DNA-bd_sf"/>
</dbReference>
<dbReference type="NCBIfam" id="NF007753">
    <property type="entry name" value="PRK10434.1"/>
    <property type="match status" value="1"/>
</dbReference>
<keyword evidence="3" id="KW-0804">Transcription</keyword>
<dbReference type="GO" id="GO:0003677">
    <property type="term" value="F:DNA binding"/>
    <property type="evidence" value="ECO:0007669"/>
    <property type="project" value="UniProtKB-KW"/>
</dbReference>
<dbReference type="Pfam" id="PF08220">
    <property type="entry name" value="HTH_DeoR"/>
    <property type="match status" value="1"/>
</dbReference>
<evidence type="ECO:0000256" key="1">
    <source>
        <dbReference type="ARBA" id="ARBA00023015"/>
    </source>
</evidence>
<dbReference type="FunFam" id="3.40.50.1360:FF:000006">
    <property type="entry name" value="Glucitol operon repressor"/>
    <property type="match status" value="1"/>
</dbReference>
<dbReference type="RefSeq" id="WP_025421710.1">
    <property type="nucleotide sequence ID" value="NZ_CP006569.1"/>
</dbReference>
<dbReference type="Proteomes" id="UP000019028">
    <property type="component" value="Chromosome"/>
</dbReference>
<dbReference type="AlphaFoldDB" id="W0HWK2"/>
<dbReference type="OrthoDB" id="5685843at2"/>
<evidence type="ECO:0000256" key="3">
    <source>
        <dbReference type="ARBA" id="ARBA00023163"/>
    </source>
</evidence>
<dbReference type="PATRIC" id="fig|1239307.3.peg.1650"/>
<keyword evidence="6" id="KW-1185">Reference proteome</keyword>
<dbReference type="PANTHER" id="PTHR30363:SF57">
    <property type="entry name" value="GLUCITOL OPERON REPRESSOR"/>
    <property type="match status" value="1"/>
</dbReference>
<dbReference type="SMART" id="SM00420">
    <property type="entry name" value="HTH_DEOR"/>
    <property type="match status" value="1"/>
</dbReference>
<gene>
    <name evidence="5" type="ORF">Sant_1517</name>
</gene>
<dbReference type="HOGENOM" id="CLU_060699_0_1_6"/>
<protein>
    <submittedName>
        <fullName evidence="5">Glucitol operon repressor</fullName>
    </submittedName>
</protein>
<evidence type="ECO:0000259" key="4">
    <source>
        <dbReference type="PROSITE" id="PS51000"/>
    </source>
</evidence>
<dbReference type="InterPro" id="IPR036388">
    <property type="entry name" value="WH-like_DNA-bd_sf"/>
</dbReference>
<evidence type="ECO:0000256" key="2">
    <source>
        <dbReference type="ARBA" id="ARBA00023125"/>
    </source>
</evidence>
<dbReference type="GO" id="GO:0003700">
    <property type="term" value="F:DNA-binding transcription factor activity"/>
    <property type="evidence" value="ECO:0007669"/>
    <property type="project" value="InterPro"/>
</dbReference>
<keyword evidence="1" id="KW-0805">Transcription regulation</keyword>
<dbReference type="PANTHER" id="PTHR30363">
    <property type="entry name" value="HTH-TYPE TRANSCRIPTIONAL REGULATOR SRLR-RELATED"/>
    <property type="match status" value="1"/>
</dbReference>
<accession>W0HWK2</accession>
<dbReference type="Pfam" id="PF00455">
    <property type="entry name" value="DeoRC"/>
    <property type="match status" value="1"/>
</dbReference>
<dbReference type="InterPro" id="IPR014036">
    <property type="entry name" value="DeoR-like_C"/>
</dbReference>
<evidence type="ECO:0000313" key="5">
    <source>
        <dbReference type="EMBL" id="AHF76575.1"/>
    </source>
</evidence>
<dbReference type="Gene3D" id="3.40.50.1360">
    <property type="match status" value="1"/>
</dbReference>
<keyword evidence="2" id="KW-0238">DNA-binding</keyword>
<dbReference type="PROSITE" id="PS51000">
    <property type="entry name" value="HTH_DEOR_2"/>
    <property type="match status" value="1"/>
</dbReference>
<proteinExistence type="predicted"/>
<dbReference type="Gene3D" id="1.10.10.10">
    <property type="entry name" value="Winged helix-like DNA-binding domain superfamily/Winged helix DNA-binding domain"/>
    <property type="match status" value="1"/>
</dbReference>
<dbReference type="SUPFAM" id="SSF100950">
    <property type="entry name" value="NagB/RpiA/CoA transferase-like"/>
    <property type="match status" value="1"/>
</dbReference>
<dbReference type="InterPro" id="IPR050313">
    <property type="entry name" value="Carb_Metab_HTH_regulators"/>
</dbReference>
<organism evidence="5 6">
    <name type="scientific">Sodalis praecaptivus</name>
    <dbReference type="NCBI Taxonomy" id="1239307"/>
    <lineage>
        <taxon>Bacteria</taxon>
        <taxon>Pseudomonadati</taxon>
        <taxon>Pseudomonadota</taxon>
        <taxon>Gammaproteobacteria</taxon>
        <taxon>Enterobacterales</taxon>
        <taxon>Bruguierivoracaceae</taxon>
        <taxon>Sodalis</taxon>
    </lineage>
</organism>